<reference evidence="2" key="1">
    <citation type="journal article" date="2019" name="bioRxiv">
        <title>The Genome of the Zebra Mussel, Dreissena polymorpha: A Resource for Invasive Species Research.</title>
        <authorList>
            <person name="McCartney M.A."/>
            <person name="Auch B."/>
            <person name="Kono T."/>
            <person name="Mallez S."/>
            <person name="Zhang Y."/>
            <person name="Obille A."/>
            <person name="Becker A."/>
            <person name="Abrahante J.E."/>
            <person name="Garbe J."/>
            <person name="Badalamenti J.P."/>
            <person name="Herman A."/>
            <person name="Mangelson H."/>
            <person name="Liachko I."/>
            <person name="Sullivan S."/>
            <person name="Sone E.D."/>
            <person name="Koren S."/>
            <person name="Silverstein K.A.T."/>
            <person name="Beckman K.B."/>
            <person name="Gohl D.M."/>
        </authorList>
    </citation>
    <scope>NUCLEOTIDE SEQUENCE</scope>
    <source>
        <strain evidence="2">Duluth1</strain>
        <tissue evidence="2">Whole animal</tissue>
    </source>
</reference>
<accession>A0A9D4DWY7</accession>
<organism evidence="2 3">
    <name type="scientific">Dreissena polymorpha</name>
    <name type="common">Zebra mussel</name>
    <name type="synonym">Mytilus polymorpha</name>
    <dbReference type="NCBI Taxonomy" id="45954"/>
    <lineage>
        <taxon>Eukaryota</taxon>
        <taxon>Metazoa</taxon>
        <taxon>Spiralia</taxon>
        <taxon>Lophotrochozoa</taxon>
        <taxon>Mollusca</taxon>
        <taxon>Bivalvia</taxon>
        <taxon>Autobranchia</taxon>
        <taxon>Heteroconchia</taxon>
        <taxon>Euheterodonta</taxon>
        <taxon>Imparidentia</taxon>
        <taxon>Neoheterodontei</taxon>
        <taxon>Myida</taxon>
        <taxon>Dreissenoidea</taxon>
        <taxon>Dreissenidae</taxon>
        <taxon>Dreissena</taxon>
    </lineage>
</organism>
<evidence type="ECO:0000313" key="3">
    <source>
        <dbReference type="Proteomes" id="UP000828390"/>
    </source>
</evidence>
<sequence>MVQTIAAIELYHAQREVANYLELAYLNLADHPDVAREVLIINFVHKSETNNNNVFMILWKIAIFLRITVCFIRLRLILIKSSTCL</sequence>
<dbReference type="AlphaFoldDB" id="A0A9D4DWY7"/>
<evidence type="ECO:0000256" key="1">
    <source>
        <dbReference type="SAM" id="Phobius"/>
    </source>
</evidence>
<feature type="transmembrane region" description="Helical" evidence="1">
    <location>
        <begin position="57"/>
        <end position="78"/>
    </location>
</feature>
<gene>
    <name evidence="2" type="ORF">DPMN_190494</name>
</gene>
<proteinExistence type="predicted"/>
<evidence type="ECO:0000313" key="2">
    <source>
        <dbReference type="EMBL" id="KAH3755795.1"/>
    </source>
</evidence>
<reference evidence="2" key="2">
    <citation type="submission" date="2020-11" db="EMBL/GenBank/DDBJ databases">
        <authorList>
            <person name="McCartney M.A."/>
            <person name="Auch B."/>
            <person name="Kono T."/>
            <person name="Mallez S."/>
            <person name="Becker A."/>
            <person name="Gohl D.M."/>
            <person name="Silverstein K.A.T."/>
            <person name="Koren S."/>
            <person name="Bechman K.B."/>
            <person name="Herman A."/>
            <person name="Abrahante J.E."/>
            <person name="Garbe J."/>
        </authorList>
    </citation>
    <scope>NUCLEOTIDE SEQUENCE</scope>
    <source>
        <strain evidence="2">Duluth1</strain>
        <tissue evidence="2">Whole animal</tissue>
    </source>
</reference>
<keyword evidence="1" id="KW-0472">Membrane</keyword>
<protein>
    <submittedName>
        <fullName evidence="2">Uncharacterized protein</fullName>
    </submittedName>
</protein>
<name>A0A9D4DWY7_DREPO</name>
<keyword evidence="3" id="KW-1185">Reference proteome</keyword>
<dbReference type="EMBL" id="JAIWYP010000010">
    <property type="protein sequence ID" value="KAH3755795.1"/>
    <property type="molecule type" value="Genomic_DNA"/>
</dbReference>
<keyword evidence="1" id="KW-0812">Transmembrane</keyword>
<comment type="caution">
    <text evidence="2">The sequence shown here is derived from an EMBL/GenBank/DDBJ whole genome shotgun (WGS) entry which is preliminary data.</text>
</comment>
<keyword evidence="1" id="KW-1133">Transmembrane helix</keyword>
<dbReference type="Proteomes" id="UP000828390">
    <property type="component" value="Unassembled WGS sequence"/>
</dbReference>